<accession>A0A8W8KG27</accession>
<dbReference type="OrthoDB" id="60033at2759"/>
<evidence type="ECO:0000259" key="9">
    <source>
        <dbReference type="PROSITE" id="PS50125"/>
    </source>
</evidence>
<reference evidence="10" key="1">
    <citation type="submission" date="2022-08" db="UniProtKB">
        <authorList>
            <consortium name="EnsemblMetazoa"/>
        </authorList>
    </citation>
    <scope>IDENTIFICATION</scope>
    <source>
        <strain evidence="10">05x7-T-G4-1.051#20</strain>
    </source>
</reference>
<dbReference type="GO" id="GO:0035556">
    <property type="term" value="P:intracellular signal transduction"/>
    <property type="evidence" value="ECO:0007669"/>
    <property type="project" value="InterPro"/>
</dbReference>
<dbReference type="SUPFAM" id="SSF55073">
    <property type="entry name" value="Nucleotide cyclase"/>
    <property type="match status" value="1"/>
</dbReference>
<feature type="transmembrane region" description="Helical" evidence="8">
    <location>
        <begin position="350"/>
        <end position="372"/>
    </location>
</feature>
<keyword evidence="11" id="KW-1185">Reference proteome</keyword>
<organism evidence="10 11">
    <name type="scientific">Magallana gigas</name>
    <name type="common">Pacific oyster</name>
    <name type="synonym">Crassostrea gigas</name>
    <dbReference type="NCBI Taxonomy" id="29159"/>
    <lineage>
        <taxon>Eukaryota</taxon>
        <taxon>Metazoa</taxon>
        <taxon>Spiralia</taxon>
        <taxon>Lophotrochozoa</taxon>
        <taxon>Mollusca</taxon>
        <taxon>Bivalvia</taxon>
        <taxon>Autobranchia</taxon>
        <taxon>Pteriomorphia</taxon>
        <taxon>Ostreida</taxon>
        <taxon>Ostreoidea</taxon>
        <taxon>Ostreidae</taxon>
        <taxon>Magallana</taxon>
    </lineage>
</organism>
<keyword evidence="5 8" id="KW-0472">Membrane</keyword>
<dbReference type="PROSITE" id="PS50125">
    <property type="entry name" value="GUANYLATE_CYCLASE_2"/>
    <property type="match status" value="1"/>
</dbReference>
<comment type="subcellular location">
    <subcellularLocation>
        <location evidence="1">Membrane</location>
    </subcellularLocation>
</comment>
<evidence type="ECO:0000313" key="11">
    <source>
        <dbReference type="Proteomes" id="UP000005408"/>
    </source>
</evidence>
<evidence type="ECO:0000256" key="4">
    <source>
        <dbReference type="ARBA" id="ARBA00022989"/>
    </source>
</evidence>
<dbReference type="InterPro" id="IPR001054">
    <property type="entry name" value="A/G_cyclase"/>
</dbReference>
<evidence type="ECO:0000256" key="7">
    <source>
        <dbReference type="RuleBase" id="RU000405"/>
    </source>
</evidence>
<evidence type="ECO:0000256" key="2">
    <source>
        <dbReference type="ARBA" id="ARBA00022692"/>
    </source>
</evidence>
<dbReference type="GO" id="GO:0001653">
    <property type="term" value="F:peptide receptor activity"/>
    <property type="evidence" value="ECO:0007669"/>
    <property type="project" value="TreeGrafter"/>
</dbReference>
<dbReference type="FunFam" id="3.30.70.1230:FF:000015">
    <property type="entry name" value="Guanylate cyclase"/>
    <property type="match status" value="1"/>
</dbReference>
<dbReference type="EnsemblMetazoa" id="G23740.1">
    <property type="protein sequence ID" value="G23740.1:cds"/>
    <property type="gene ID" value="G23740"/>
</dbReference>
<evidence type="ECO:0000256" key="8">
    <source>
        <dbReference type="SAM" id="Phobius"/>
    </source>
</evidence>
<name>A0A8W8KG27_MAGGI</name>
<proteinExistence type="inferred from homology"/>
<evidence type="ECO:0000256" key="3">
    <source>
        <dbReference type="ARBA" id="ARBA00022741"/>
    </source>
</evidence>
<dbReference type="AlphaFoldDB" id="A0A8W8KG27"/>
<dbReference type="InterPro" id="IPR018297">
    <property type="entry name" value="A/G_cyclase_CS"/>
</dbReference>
<dbReference type="GO" id="GO:0007168">
    <property type="term" value="P:receptor guanylyl cyclase signaling pathway"/>
    <property type="evidence" value="ECO:0007669"/>
    <property type="project" value="TreeGrafter"/>
</dbReference>
<evidence type="ECO:0000313" key="10">
    <source>
        <dbReference type="EnsemblMetazoa" id="G23740.1:cds"/>
    </source>
</evidence>
<evidence type="ECO:0000256" key="5">
    <source>
        <dbReference type="ARBA" id="ARBA00023136"/>
    </source>
</evidence>
<dbReference type="Proteomes" id="UP000005408">
    <property type="component" value="Unassembled WGS sequence"/>
</dbReference>
<keyword evidence="6 7" id="KW-0456">Lyase</keyword>
<dbReference type="PANTHER" id="PTHR11920:SF501">
    <property type="entry name" value="GUANYLATE CYCLASE 32E"/>
    <property type="match status" value="1"/>
</dbReference>
<dbReference type="InterPro" id="IPR013587">
    <property type="entry name" value="Nitrate/nitrite_sensing"/>
</dbReference>
<dbReference type="InterPro" id="IPR029787">
    <property type="entry name" value="Nucleotide_cyclase"/>
</dbReference>
<dbReference type="GO" id="GO:0005886">
    <property type="term" value="C:plasma membrane"/>
    <property type="evidence" value="ECO:0007669"/>
    <property type="project" value="TreeGrafter"/>
</dbReference>
<dbReference type="Pfam" id="PF00211">
    <property type="entry name" value="Guanylate_cyc"/>
    <property type="match status" value="1"/>
</dbReference>
<dbReference type="GO" id="GO:0000166">
    <property type="term" value="F:nucleotide binding"/>
    <property type="evidence" value="ECO:0007669"/>
    <property type="project" value="UniProtKB-KW"/>
</dbReference>
<comment type="similarity">
    <text evidence="7">Belongs to the adenylyl cyclase class-4/guanylyl cyclase family.</text>
</comment>
<dbReference type="Pfam" id="PF08376">
    <property type="entry name" value="NIT"/>
    <property type="match status" value="1"/>
</dbReference>
<keyword evidence="3" id="KW-0547">Nucleotide-binding</keyword>
<keyword evidence="4 8" id="KW-1133">Transmembrane helix</keyword>
<keyword evidence="2 8" id="KW-0812">Transmembrane</keyword>
<dbReference type="Gene3D" id="6.10.250.780">
    <property type="match status" value="1"/>
</dbReference>
<dbReference type="InterPro" id="IPR050401">
    <property type="entry name" value="Cyclic_nucleotide_synthase"/>
</dbReference>
<dbReference type="GO" id="GO:0004016">
    <property type="term" value="F:adenylate cyclase activity"/>
    <property type="evidence" value="ECO:0007669"/>
    <property type="project" value="TreeGrafter"/>
</dbReference>
<protein>
    <recommendedName>
        <fullName evidence="9">Guanylate cyclase domain-containing protein</fullName>
    </recommendedName>
</protein>
<evidence type="ECO:0000256" key="6">
    <source>
        <dbReference type="ARBA" id="ARBA00023239"/>
    </source>
</evidence>
<dbReference type="CDD" id="cd07302">
    <property type="entry name" value="CHD"/>
    <property type="match status" value="1"/>
</dbReference>
<dbReference type="Gene3D" id="3.30.70.1230">
    <property type="entry name" value="Nucleotide cyclase"/>
    <property type="match status" value="1"/>
</dbReference>
<sequence>MKSMKVSPEFPARDANSPVSHKSLFSEKDVLQTHYLQTTGSCRRILEHWRMMLVVIVPLVAMIVFSSFNLSEAIQLKETTAIATSRINSARYLTKFIQTMQRERGRSATFISLNTKTNESYAVLQTAQQNTDKAAHNLVFETDTITVNNTKLTKLEMIADILEIRRKINTSSLSVLEALEFFTNINNALMEDLFVNIDIPSGKNIHSKLMVLVFLLRHIDLVGLQRARIAYLFTTCDFNSKEIQVYKYIEGKAQSYLSIVFNYDSNIKKAYMENDLNADEYMDKVNAELWSESYASVCRNQTESERFIKSGEWFRNVSKFIDFAFVIYHNSSELLKNSLSTISDEADFRFALFSSLQVILTLTSFVLLAWYITCVNRMTIRLTKYANEIKSKTKELAVEKRLTEKLLYRMLPMKIALQLKEEGFVPAEEFPEASVYFSDIVGFTSLCSRCRPMQVIDLLNEIYSLFDTCIDKYDVYKVETIGDAYMVTSGIPDSNGTAHALHICKMALDIRNSMTDFKSPVHIDEFIRIRIGIHSGPCVAGVVGRKMPRYCLFGDTVNTASRMESTGEAGKIQMSSATCDIIEKYNQFQYSPRGRVKIKGKGEMMTYWLESSDQRTRVQLLSC</sequence>
<dbReference type="SMART" id="SM00044">
    <property type="entry name" value="CYCc"/>
    <property type="match status" value="1"/>
</dbReference>
<dbReference type="PANTHER" id="PTHR11920">
    <property type="entry name" value="GUANYLYL CYCLASE"/>
    <property type="match status" value="1"/>
</dbReference>
<feature type="transmembrane region" description="Helical" evidence="8">
    <location>
        <begin position="51"/>
        <end position="70"/>
    </location>
</feature>
<dbReference type="PROSITE" id="PS00452">
    <property type="entry name" value="GUANYLATE_CYCLASE_1"/>
    <property type="match status" value="1"/>
</dbReference>
<feature type="domain" description="Guanylate cyclase" evidence="9">
    <location>
        <begin position="434"/>
        <end position="564"/>
    </location>
</feature>
<dbReference type="OMA" id="HICKMAL"/>
<evidence type="ECO:0000256" key="1">
    <source>
        <dbReference type="ARBA" id="ARBA00004370"/>
    </source>
</evidence>
<dbReference type="GO" id="GO:0004383">
    <property type="term" value="F:guanylate cyclase activity"/>
    <property type="evidence" value="ECO:0007669"/>
    <property type="project" value="TreeGrafter"/>
</dbReference>